<dbReference type="InterPro" id="IPR001873">
    <property type="entry name" value="ENaC"/>
</dbReference>
<dbReference type="AlphaFoldDB" id="A0AAV1ZBH1"/>
<dbReference type="Pfam" id="PF00858">
    <property type="entry name" value="ASC"/>
    <property type="match status" value="1"/>
</dbReference>
<evidence type="ECO:0000256" key="9">
    <source>
        <dbReference type="ARBA" id="ARBA00023136"/>
    </source>
</evidence>
<keyword evidence="11 12" id="KW-0407">Ion channel</keyword>
<evidence type="ECO:0000256" key="5">
    <source>
        <dbReference type="ARBA" id="ARBA00022692"/>
    </source>
</evidence>
<comment type="caution">
    <text evidence="13">The sequence shown here is derived from an EMBL/GenBank/DDBJ whole genome shotgun (WGS) entry which is preliminary data.</text>
</comment>
<keyword evidence="10 12" id="KW-0739">Sodium transport</keyword>
<evidence type="ECO:0000313" key="14">
    <source>
        <dbReference type="Proteomes" id="UP001497382"/>
    </source>
</evidence>
<evidence type="ECO:0000256" key="1">
    <source>
        <dbReference type="ARBA" id="ARBA00004141"/>
    </source>
</evidence>
<evidence type="ECO:0000256" key="3">
    <source>
        <dbReference type="ARBA" id="ARBA00022448"/>
    </source>
</evidence>
<keyword evidence="4 12" id="KW-0894">Sodium channel</keyword>
<proteinExistence type="inferred from homology"/>
<dbReference type="EMBL" id="CAXIEN010000036">
    <property type="protein sequence ID" value="CAL1268780.1"/>
    <property type="molecule type" value="Genomic_DNA"/>
</dbReference>
<organism evidence="13 14">
    <name type="scientific">Larinioides sclopetarius</name>
    <dbReference type="NCBI Taxonomy" id="280406"/>
    <lineage>
        <taxon>Eukaryota</taxon>
        <taxon>Metazoa</taxon>
        <taxon>Ecdysozoa</taxon>
        <taxon>Arthropoda</taxon>
        <taxon>Chelicerata</taxon>
        <taxon>Arachnida</taxon>
        <taxon>Araneae</taxon>
        <taxon>Araneomorphae</taxon>
        <taxon>Entelegynae</taxon>
        <taxon>Araneoidea</taxon>
        <taxon>Araneidae</taxon>
        <taxon>Larinioides</taxon>
    </lineage>
</organism>
<keyword evidence="5 12" id="KW-0812">Transmembrane</keyword>
<evidence type="ECO:0000256" key="11">
    <source>
        <dbReference type="ARBA" id="ARBA00023303"/>
    </source>
</evidence>
<evidence type="ECO:0000256" key="4">
    <source>
        <dbReference type="ARBA" id="ARBA00022461"/>
    </source>
</evidence>
<feature type="non-terminal residue" evidence="13">
    <location>
        <position position="108"/>
    </location>
</feature>
<reference evidence="13 14" key="1">
    <citation type="submission" date="2024-04" db="EMBL/GenBank/DDBJ databases">
        <authorList>
            <person name="Rising A."/>
            <person name="Reimegard J."/>
            <person name="Sonavane S."/>
            <person name="Akerstrom W."/>
            <person name="Nylinder S."/>
            <person name="Hedman E."/>
            <person name="Kallberg Y."/>
        </authorList>
    </citation>
    <scope>NUCLEOTIDE SEQUENCE [LARGE SCALE GENOMIC DNA]</scope>
</reference>
<evidence type="ECO:0000256" key="12">
    <source>
        <dbReference type="RuleBase" id="RU000679"/>
    </source>
</evidence>
<keyword evidence="8 12" id="KW-0406">Ion transport</keyword>
<evidence type="ECO:0000313" key="13">
    <source>
        <dbReference type="EMBL" id="CAL1268780.1"/>
    </source>
</evidence>
<name>A0AAV1ZBH1_9ARAC</name>
<evidence type="ECO:0000256" key="2">
    <source>
        <dbReference type="ARBA" id="ARBA00007193"/>
    </source>
</evidence>
<keyword evidence="7" id="KW-0915">Sodium</keyword>
<sequence length="108" mass="12897">MIVWQTFKNVVFFICLICLIIQSVEFFNIYYKYPTNIVMEITVAQEFRLPAITLCFRNTISYKEFCSYEPRSCKSPSNMEEFCRRYPYNCNKDNVTIPIQGIETEENL</sequence>
<dbReference type="GO" id="GO:0005272">
    <property type="term" value="F:sodium channel activity"/>
    <property type="evidence" value="ECO:0007669"/>
    <property type="project" value="UniProtKB-KW"/>
</dbReference>
<accession>A0AAV1ZBH1</accession>
<evidence type="ECO:0000256" key="10">
    <source>
        <dbReference type="ARBA" id="ARBA00023201"/>
    </source>
</evidence>
<comment type="similarity">
    <text evidence="2 12">Belongs to the amiloride-sensitive sodium channel (TC 1.A.6) family.</text>
</comment>
<evidence type="ECO:0000256" key="7">
    <source>
        <dbReference type="ARBA" id="ARBA00023053"/>
    </source>
</evidence>
<evidence type="ECO:0000256" key="8">
    <source>
        <dbReference type="ARBA" id="ARBA00023065"/>
    </source>
</evidence>
<keyword evidence="14" id="KW-1185">Reference proteome</keyword>
<keyword evidence="6" id="KW-1133">Transmembrane helix</keyword>
<keyword evidence="3 12" id="KW-0813">Transport</keyword>
<dbReference type="GO" id="GO:0016020">
    <property type="term" value="C:membrane"/>
    <property type="evidence" value="ECO:0007669"/>
    <property type="project" value="UniProtKB-SubCell"/>
</dbReference>
<gene>
    <name evidence="13" type="ORF">LARSCL_LOCUS4365</name>
</gene>
<dbReference type="Proteomes" id="UP001497382">
    <property type="component" value="Unassembled WGS sequence"/>
</dbReference>
<evidence type="ECO:0000256" key="6">
    <source>
        <dbReference type="ARBA" id="ARBA00022989"/>
    </source>
</evidence>
<comment type="subcellular location">
    <subcellularLocation>
        <location evidence="1">Membrane</location>
        <topology evidence="1">Multi-pass membrane protein</topology>
    </subcellularLocation>
</comment>
<keyword evidence="9" id="KW-0472">Membrane</keyword>
<protein>
    <submittedName>
        <fullName evidence="13">Uncharacterized protein</fullName>
    </submittedName>
</protein>